<organism evidence="2 3">
    <name type="scientific">Colletotrichum orchidophilum</name>
    <dbReference type="NCBI Taxonomy" id="1209926"/>
    <lineage>
        <taxon>Eukaryota</taxon>
        <taxon>Fungi</taxon>
        <taxon>Dikarya</taxon>
        <taxon>Ascomycota</taxon>
        <taxon>Pezizomycotina</taxon>
        <taxon>Sordariomycetes</taxon>
        <taxon>Hypocreomycetidae</taxon>
        <taxon>Glomerellales</taxon>
        <taxon>Glomerellaceae</taxon>
        <taxon>Colletotrichum</taxon>
    </lineage>
</organism>
<gene>
    <name evidence="2" type="ORF">CORC01_12921</name>
</gene>
<accession>A0A1G4ARJ4</accession>
<feature type="region of interest" description="Disordered" evidence="1">
    <location>
        <begin position="1"/>
        <end position="31"/>
    </location>
</feature>
<dbReference type="GeneID" id="34566049"/>
<evidence type="ECO:0000313" key="3">
    <source>
        <dbReference type="Proteomes" id="UP000176998"/>
    </source>
</evidence>
<keyword evidence="3" id="KW-1185">Reference proteome</keyword>
<feature type="compositionally biased region" description="Low complexity" evidence="1">
    <location>
        <begin position="21"/>
        <end position="31"/>
    </location>
</feature>
<evidence type="ECO:0000313" key="2">
    <source>
        <dbReference type="EMBL" id="OHE91794.1"/>
    </source>
</evidence>
<name>A0A1G4ARJ4_9PEZI</name>
<dbReference type="Proteomes" id="UP000176998">
    <property type="component" value="Unassembled WGS sequence"/>
</dbReference>
<protein>
    <submittedName>
        <fullName evidence="2">Uncharacterized protein</fullName>
    </submittedName>
</protein>
<proteinExistence type="predicted"/>
<reference evidence="2 3" key="1">
    <citation type="submission" date="2016-09" db="EMBL/GenBank/DDBJ databases">
        <authorList>
            <person name="Capua I."/>
            <person name="De Benedictis P."/>
            <person name="Joannis T."/>
            <person name="Lombin L.H."/>
            <person name="Cattoli G."/>
        </authorList>
    </citation>
    <scope>NUCLEOTIDE SEQUENCE [LARGE SCALE GENOMIC DNA]</scope>
    <source>
        <strain evidence="2 3">IMI 309357</strain>
    </source>
</reference>
<comment type="caution">
    <text evidence="2">The sequence shown here is derived from an EMBL/GenBank/DDBJ whole genome shotgun (WGS) entry which is preliminary data.</text>
</comment>
<sequence length="146" mass="16670">MGYTTQREMNTPLRRNDRQHLPVSSLPSPTSLQQFNQSFTTPNRISGQGLSEPAVPQDLSILQSLPQGRCNLCQSKRYLLGWFMSEGQFLPLAQPQPQPEIKRENVVLNPASTSETLFQEDETIQLDDIDELWNQMEQTANSHQEQ</sequence>
<dbReference type="EMBL" id="MJBS01000170">
    <property type="protein sequence ID" value="OHE91794.1"/>
    <property type="molecule type" value="Genomic_DNA"/>
</dbReference>
<dbReference type="RefSeq" id="XP_022468966.1">
    <property type="nucleotide sequence ID" value="XM_022624539.1"/>
</dbReference>
<dbReference type="AlphaFoldDB" id="A0A1G4ARJ4"/>
<evidence type="ECO:0000256" key="1">
    <source>
        <dbReference type="SAM" id="MobiDB-lite"/>
    </source>
</evidence>